<keyword evidence="3 5" id="KW-0175">Coiled coil</keyword>
<dbReference type="SMART" id="SM00368">
    <property type="entry name" value="LRR_RI"/>
    <property type="match status" value="5"/>
</dbReference>
<dbReference type="InterPro" id="IPR032675">
    <property type="entry name" value="LRR_dom_sf"/>
</dbReference>
<accession>A0A401T532</accession>
<dbReference type="Proteomes" id="UP000287033">
    <property type="component" value="Unassembled WGS sequence"/>
</dbReference>
<protein>
    <recommendedName>
        <fullName evidence="8">Leucine-rich repeat-containing protein 45</fullName>
    </recommendedName>
</protein>
<feature type="coiled-coil region" evidence="5">
    <location>
        <begin position="316"/>
        <end position="646"/>
    </location>
</feature>
<evidence type="ECO:0000256" key="1">
    <source>
        <dbReference type="ARBA" id="ARBA00004300"/>
    </source>
</evidence>
<evidence type="ECO:0000256" key="4">
    <source>
        <dbReference type="ARBA" id="ARBA00023212"/>
    </source>
</evidence>
<name>A0A401T532_CHIPU</name>
<dbReference type="GO" id="GO:0005886">
    <property type="term" value="C:plasma membrane"/>
    <property type="evidence" value="ECO:0007669"/>
    <property type="project" value="TreeGrafter"/>
</dbReference>
<evidence type="ECO:0000256" key="5">
    <source>
        <dbReference type="SAM" id="Coils"/>
    </source>
</evidence>
<sequence>MDDFKRTYLCLCKEASIEPLECILNQLHDDCDGNLRKRLDVSTQSLSVDTCAVLGKVLANDIVFTEILLCDCMLSEEGAKLLLYGLCANPTVQTLDMKGNNLRTAGAEALGKLLRHNKSLKNLILEWNALGMWEEGFCVFCEGLRANKCLKSLDLRNNQINHQGVGELALALKHNDALQELDLRWNNVGLLGGRALLCALQQNKTLVRLELAGNNIPSDLLKAIEQAVSHNSDCQTTLRESRSRSKVLSNEIQCLKVEKKKQFLNMMGVIDQQKEELTRSCRTAAMQVGQLQEALAEKSSIINSLRAKVQMTDAALTLSEQKSNNLKELLEKTKLEKIALKERHSKELKSEQEEACSREVKLTRELNAANGKNMELTNKIDELDRRCKVQHDQICHLKQELANVTAEMKQRIVQTEERLEVEKKRFKQTLDDSEALRKKEVDHMNLQIQENEQCLQDRIQKLENIRIQLETELSHLKASAVTHRALAEEELIKMKNQIRLEEQDRLVHLEEKLHLVSQSRDEYQNRCTMQKQTINELQAKNNKFTFEIEGLKRRIEELTQELSGKDQEKVAEVNNVRVELQEQIGHLQAERIAQEGLKEKISALERQLKVQSSNHRDTMLDKESEISSLLEKVRLKENEIVRMKEDEAQRASFLHNAILSYVHSSPLGAQCSKK</sequence>
<keyword evidence="2" id="KW-0963">Cytoplasm</keyword>
<evidence type="ECO:0000313" key="7">
    <source>
        <dbReference type="Proteomes" id="UP000287033"/>
    </source>
</evidence>
<evidence type="ECO:0000313" key="6">
    <source>
        <dbReference type="EMBL" id="GCC37758.1"/>
    </source>
</evidence>
<dbReference type="AlphaFoldDB" id="A0A401T532"/>
<evidence type="ECO:0000256" key="2">
    <source>
        <dbReference type="ARBA" id="ARBA00022490"/>
    </source>
</evidence>
<keyword evidence="4" id="KW-0206">Cytoskeleton</keyword>
<proteinExistence type="predicted"/>
<dbReference type="PANTHER" id="PTHR23170:SF3">
    <property type="entry name" value="LEUCINE-RICH REPEAT-CONTAINING PROTEIN 45"/>
    <property type="match status" value="1"/>
</dbReference>
<dbReference type="OrthoDB" id="8436363at2759"/>
<dbReference type="OMA" id="EVDHMTR"/>
<comment type="caution">
    <text evidence="6">The sequence shown here is derived from an EMBL/GenBank/DDBJ whole genome shotgun (WGS) entry which is preliminary data.</text>
</comment>
<dbReference type="InterPro" id="IPR001611">
    <property type="entry name" value="Leu-rich_rpt"/>
</dbReference>
<dbReference type="SUPFAM" id="SSF52047">
    <property type="entry name" value="RNI-like"/>
    <property type="match status" value="1"/>
</dbReference>
<dbReference type="Pfam" id="PF13516">
    <property type="entry name" value="LRR_6"/>
    <property type="match status" value="3"/>
</dbReference>
<reference evidence="6 7" key="1">
    <citation type="journal article" date="2018" name="Nat. Ecol. Evol.">
        <title>Shark genomes provide insights into elasmobranch evolution and the origin of vertebrates.</title>
        <authorList>
            <person name="Hara Y"/>
            <person name="Yamaguchi K"/>
            <person name="Onimaru K"/>
            <person name="Kadota M"/>
            <person name="Koyanagi M"/>
            <person name="Keeley SD"/>
            <person name="Tatsumi K"/>
            <person name="Tanaka K"/>
            <person name="Motone F"/>
            <person name="Kageyama Y"/>
            <person name="Nozu R"/>
            <person name="Adachi N"/>
            <person name="Nishimura O"/>
            <person name="Nakagawa R"/>
            <person name="Tanegashima C"/>
            <person name="Kiyatake I"/>
            <person name="Matsumoto R"/>
            <person name="Murakumo K"/>
            <person name="Nishida K"/>
            <person name="Terakita A"/>
            <person name="Kuratani S"/>
            <person name="Sato K"/>
            <person name="Hyodo S Kuraku.S."/>
        </authorList>
    </citation>
    <scope>NUCLEOTIDE SEQUENCE [LARGE SCALE GENOMIC DNA]</scope>
</reference>
<dbReference type="Gene3D" id="3.80.10.10">
    <property type="entry name" value="Ribonuclease Inhibitor"/>
    <property type="match status" value="2"/>
</dbReference>
<dbReference type="InterPro" id="IPR052116">
    <property type="entry name" value="Centro_Cilium_Assembly"/>
</dbReference>
<evidence type="ECO:0000256" key="3">
    <source>
        <dbReference type="ARBA" id="ARBA00023054"/>
    </source>
</evidence>
<organism evidence="6 7">
    <name type="scientific">Chiloscyllium punctatum</name>
    <name type="common">Brownbanded bambooshark</name>
    <name type="synonym">Hemiscyllium punctatum</name>
    <dbReference type="NCBI Taxonomy" id="137246"/>
    <lineage>
        <taxon>Eukaryota</taxon>
        <taxon>Metazoa</taxon>
        <taxon>Chordata</taxon>
        <taxon>Craniata</taxon>
        <taxon>Vertebrata</taxon>
        <taxon>Chondrichthyes</taxon>
        <taxon>Elasmobranchii</taxon>
        <taxon>Galeomorphii</taxon>
        <taxon>Galeoidea</taxon>
        <taxon>Orectolobiformes</taxon>
        <taxon>Hemiscylliidae</taxon>
        <taxon>Chiloscyllium</taxon>
    </lineage>
</organism>
<gene>
    <name evidence="6" type="ORF">chiPu_0016265</name>
</gene>
<evidence type="ECO:0008006" key="8">
    <source>
        <dbReference type="Google" id="ProtNLM"/>
    </source>
</evidence>
<dbReference type="GO" id="GO:0005813">
    <property type="term" value="C:centrosome"/>
    <property type="evidence" value="ECO:0007669"/>
    <property type="project" value="UniProtKB-SubCell"/>
</dbReference>
<dbReference type="STRING" id="137246.A0A401T532"/>
<dbReference type="EMBL" id="BEZZ01001052">
    <property type="protein sequence ID" value="GCC37758.1"/>
    <property type="molecule type" value="Genomic_DNA"/>
</dbReference>
<comment type="subcellular location">
    <subcellularLocation>
        <location evidence="1">Cytoplasm</location>
        <location evidence="1">Cytoskeleton</location>
        <location evidence="1">Microtubule organizing center</location>
        <location evidence="1">Centrosome</location>
    </subcellularLocation>
</comment>
<keyword evidence="7" id="KW-1185">Reference proteome</keyword>
<dbReference type="PANTHER" id="PTHR23170">
    <property type="entry name" value="NY-REN-58 ANTIGEN"/>
    <property type="match status" value="1"/>
</dbReference>